<dbReference type="SUPFAM" id="SSF55804">
    <property type="entry name" value="Phoshotransferase/anion transport protein"/>
    <property type="match status" value="1"/>
</dbReference>
<evidence type="ECO:0000313" key="15">
    <source>
        <dbReference type="WBParaSite" id="TCLT_0000552001-mRNA-1"/>
    </source>
</evidence>
<dbReference type="GO" id="GO:0008510">
    <property type="term" value="F:sodium:bicarbonate symporter activity"/>
    <property type="evidence" value="ECO:0007669"/>
    <property type="project" value="TreeGrafter"/>
</dbReference>
<keyword evidence="8 9" id="KW-0472">Membrane</keyword>
<keyword evidence="7 9" id="KW-0406">Ion transport</keyword>
<reference evidence="13 14" key="2">
    <citation type="submission" date="2018-11" db="EMBL/GenBank/DDBJ databases">
        <authorList>
            <consortium name="Pathogen Informatics"/>
        </authorList>
    </citation>
    <scope>NUCLEOTIDE SEQUENCE [LARGE SCALE GENOMIC DNA]</scope>
</reference>
<name>A0A158RBT3_THECL</name>
<dbReference type="PRINTS" id="PR01232">
    <property type="entry name" value="NAHCO3TRSPRT"/>
</dbReference>
<evidence type="ECO:0000256" key="6">
    <source>
        <dbReference type="ARBA" id="ARBA00022989"/>
    </source>
</evidence>
<evidence type="ECO:0000256" key="8">
    <source>
        <dbReference type="ARBA" id="ARBA00023136"/>
    </source>
</evidence>
<protein>
    <recommendedName>
        <fullName evidence="9">Anion exchange protein</fullName>
    </recommendedName>
</protein>
<evidence type="ECO:0000256" key="2">
    <source>
        <dbReference type="ARBA" id="ARBA00010993"/>
    </source>
</evidence>
<evidence type="ECO:0000256" key="4">
    <source>
        <dbReference type="ARBA" id="ARBA00022475"/>
    </source>
</evidence>
<feature type="domain" description="Band 3 cytoplasmic" evidence="12">
    <location>
        <begin position="115"/>
        <end position="420"/>
    </location>
</feature>
<evidence type="ECO:0000256" key="3">
    <source>
        <dbReference type="ARBA" id="ARBA00022448"/>
    </source>
</evidence>
<dbReference type="PANTHER" id="PTHR11453">
    <property type="entry name" value="ANION EXCHANGE PROTEIN"/>
    <property type="match status" value="1"/>
</dbReference>
<evidence type="ECO:0000256" key="1">
    <source>
        <dbReference type="ARBA" id="ARBA00004554"/>
    </source>
</evidence>
<dbReference type="PANTHER" id="PTHR11453:SF36">
    <property type="entry name" value="ANION EXCHANGE PROTEIN"/>
    <property type="match status" value="1"/>
</dbReference>
<dbReference type="WBParaSite" id="TCLT_0000552001-mRNA-1">
    <property type="protein sequence ID" value="TCLT_0000552001-mRNA-1"/>
    <property type="gene ID" value="TCLT_0000552001"/>
</dbReference>
<dbReference type="GO" id="GO:0051453">
    <property type="term" value="P:regulation of intracellular pH"/>
    <property type="evidence" value="ECO:0007669"/>
    <property type="project" value="TreeGrafter"/>
</dbReference>
<dbReference type="GO" id="GO:0008509">
    <property type="term" value="F:monoatomic anion transmembrane transporter activity"/>
    <property type="evidence" value="ECO:0007669"/>
    <property type="project" value="InterPro"/>
</dbReference>
<dbReference type="AlphaFoldDB" id="A0A158RBT3"/>
<evidence type="ECO:0000256" key="7">
    <source>
        <dbReference type="ARBA" id="ARBA00023065"/>
    </source>
</evidence>
<dbReference type="InterPro" id="IPR016152">
    <property type="entry name" value="PTrfase/Anion_transptr"/>
</dbReference>
<feature type="compositionally biased region" description="Polar residues" evidence="10">
    <location>
        <begin position="268"/>
        <end position="277"/>
    </location>
</feature>
<feature type="transmembrane region" description="Helical" evidence="9">
    <location>
        <begin position="752"/>
        <end position="772"/>
    </location>
</feature>
<dbReference type="InterPro" id="IPR003024">
    <property type="entry name" value="Na/HCO3_transpt"/>
</dbReference>
<feature type="compositionally biased region" description="Basic and acidic residues" evidence="10">
    <location>
        <begin position="1167"/>
        <end position="1177"/>
    </location>
</feature>
<dbReference type="InterPro" id="IPR003020">
    <property type="entry name" value="HCO3_transpt_euk"/>
</dbReference>
<dbReference type="Pfam" id="PF00955">
    <property type="entry name" value="HCO3_cotransp"/>
    <property type="match status" value="1"/>
</dbReference>
<evidence type="ECO:0000256" key="5">
    <source>
        <dbReference type="ARBA" id="ARBA00022692"/>
    </source>
</evidence>
<evidence type="ECO:0000256" key="9">
    <source>
        <dbReference type="RuleBase" id="RU362035"/>
    </source>
</evidence>
<keyword evidence="14" id="KW-1185">Reference proteome</keyword>
<dbReference type="InterPro" id="IPR013769">
    <property type="entry name" value="Band3_cytoplasmic_dom"/>
</dbReference>
<dbReference type="STRING" id="103827.A0A158RBT3"/>
<evidence type="ECO:0000313" key="14">
    <source>
        <dbReference type="Proteomes" id="UP000276776"/>
    </source>
</evidence>
<dbReference type="GO" id="GO:0016323">
    <property type="term" value="C:basolateral plasma membrane"/>
    <property type="evidence" value="ECO:0007669"/>
    <property type="project" value="UniProtKB-SubCell"/>
</dbReference>
<proteinExistence type="inferred from homology"/>
<dbReference type="OrthoDB" id="1735926at2759"/>
<dbReference type="InterPro" id="IPR011531">
    <property type="entry name" value="HCO3_transpt-like_TM_dom"/>
</dbReference>
<evidence type="ECO:0000259" key="12">
    <source>
        <dbReference type="Pfam" id="PF07565"/>
    </source>
</evidence>
<dbReference type="NCBIfam" id="TIGR00834">
    <property type="entry name" value="ae"/>
    <property type="match status" value="1"/>
</dbReference>
<keyword evidence="5 9" id="KW-0812">Transmembrane</keyword>
<dbReference type="Proteomes" id="UP000276776">
    <property type="component" value="Unassembled WGS sequence"/>
</dbReference>
<dbReference type="Gene3D" id="1.10.287.570">
    <property type="entry name" value="Helical hairpin bin"/>
    <property type="match status" value="1"/>
</dbReference>
<evidence type="ECO:0000259" key="11">
    <source>
        <dbReference type="Pfam" id="PF00955"/>
    </source>
</evidence>
<keyword evidence="3 9" id="KW-0813">Transport</keyword>
<feature type="transmembrane region" description="Helical" evidence="9">
    <location>
        <begin position="900"/>
        <end position="922"/>
    </location>
</feature>
<dbReference type="Gene3D" id="3.40.930.10">
    <property type="entry name" value="Mannitol-specific EII, Chain A"/>
    <property type="match status" value="1"/>
</dbReference>
<feature type="transmembrane region" description="Helical" evidence="9">
    <location>
        <begin position="585"/>
        <end position="610"/>
    </location>
</feature>
<evidence type="ECO:0000256" key="10">
    <source>
        <dbReference type="SAM" id="MobiDB-lite"/>
    </source>
</evidence>
<feature type="region of interest" description="Disordered" evidence="10">
    <location>
        <begin position="258"/>
        <end position="284"/>
    </location>
</feature>
<dbReference type="PRINTS" id="PR01231">
    <property type="entry name" value="HCO3TRNSPORT"/>
</dbReference>
<comment type="subcellular location">
    <subcellularLocation>
        <location evidence="1">Basolateral cell membrane</location>
        <topology evidence="1">Multi-pass membrane protein</topology>
    </subcellularLocation>
    <subcellularLocation>
        <location evidence="9">Membrane</location>
        <topology evidence="9">Multi-pass membrane protein</topology>
    </subcellularLocation>
</comment>
<dbReference type="OMA" id="YSIAYKY"/>
<feature type="transmembrane region" description="Helical" evidence="9">
    <location>
        <begin position="530"/>
        <end position="548"/>
    </location>
</feature>
<evidence type="ECO:0000313" key="13">
    <source>
        <dbReference type="EMBL" id="VDN02761.1"/>
    </source>
</evidence>
<dbReference type="Pfam" id="PF07565">
    <property type="entry name" value="Band_3_cyto"/>
    <property type="match status" value="1"/>
</dbReference>
<organism evidence="15">
    <name type="scientific">Thelazia callipaeda</name>
    <name type="common">Oriental eyeworm</name>
    <name type="synonym">Parasitic nematode</name>
    <dbReference type="NCBI Taxonomy" id="103827"/>
    <lineage>
        <taxon>Eukaryota</taxon>
        <taxon>Metazoa</taxon>
        <taxon>Ecdysozoa</taxon>
        <taxon>Nematoda</taxon>
        <taxon>Chromadorea</taxon>
        <taxon>Rhabditida</taxon>
        <taxon>Spirurina</taxon>
        <taxon>Spiruromorpha</taxon>
        <taxon>Thelazioidea</taxon>
        <taxon>Thelaziidae</taxon>
        <taxon>Thelazia</taxon>
    </lineage>
</organism>
<gene>
    <name evidence="13" type="ORF">TCLT_LOCUS5509</name>
</gene>
<feature type="transmembrane region" description="Helical" evidence="9">
    <location>
        <begin position="800"/>
        <end position="819"/>
    </location>
</feature>
<feature type="region of interest" description="Disordered" evidence="10">
    <location>
        <begin position="1148"/>
        <end position="1177"/>
    </location>
</feature>
<sequence length="1177" mass="132015">MSDTEDDSNDKIEFPTSSSPAVHATLEPTVNIVPPTVSDVTPRAPLAQFEQAEQQVIKPRGCIWDTYIEMSDVAERKRRMSRRLDSIDRTQHLASLAPGARVMFLLKEQSDLPPLFTEMGELTRSGTVEEWRETARWVKFEEDVEEGGNRWSKPHVATLSLHALFQLRSCLMNGAIIMDSKAKEFSELIEEILEQLVRSKQLEETLVDEVRNVLSKRHTHQYEQARGAGNGNGISQGGFLSAVRSISDIGKTFSHGRNLGKLPEETVNEGNETTSKSQHLKLPEVGPIPKDVSCEGSHVDLRGNLHFLKKLPSKAEASNVLVGEVDFLSRYISAFVRLENATSFGDLTEVPVPTRFFFVLLGPTGNVAQYREIGRAIATLMSDEIFHDVAYKARSRDDLLDGVDEFLDQVTVLPPGEWDPNIRIEPPTKLPSQDKRKQGDELLLTKIPAPKKEMEEEDSHASDPALKRTGRLFGGLIMDIKRKIPWYLSDFTDSLNLQCVATFCFMYFALLAPIVTFGGLLEEATHQRMAAMENLFGGAICGVIYHLFSGQPLTIIGSTGPVLVFETIVFDLCTSFNLDYLSFRFWIHVWTAFILLLMVITDASALVSYITRFTEESFATLIAVIFIYEAVMKLVKIRTLLDIVQYNRTDPLATCSCIYTGDHLTKALNVIEKNNWKDIAHNKTFIDYSRVGLDRCRSLYGTLEGDGCFVLYDKLLMSLVLMLGTLTLALALKKLRNSRYFSSRVRQVLSDFAVMIAIVTMTFIDICVGINTPKLNVPSTFRPTWEGRGWFVPPFNGNPFWTAFAASAPAVLACILIFMDQQITTVIVNRKENKLKKGYGYHLDLGVLACLILVVGVLGLPIYVAATVLSINHVNSLKLESESRAPGEVAQFIGVREQRVTGIVTFIFIGCSVLMTGILSYIPMPVLYGVFLYMGIAALGGIQLFDRILLLFMPMKHQPDAIYIRHVPISVIHKFTFCQVACLAVLWVVKSIKQTSIAFPIMLVVMVAVRKIMENFFSEKDLRYLDDKMPDFHLRKKEDMKRKGNIAKEFDIDLEENQGTIHAVKTEAHLHIPTTGGEIIKIPLAAIQESSHNIHNLNISNEVNKTGMWKHISSERQHLSLQNKIAGKVKAAEEDDEDEDAIMIRVIKPTAPSNLNTQSNSEQTPLLRDKQKSETKV</sequence>
<dbReference type="FunFam" id="1.10.287.570:FF:000001">
    <property type="entry name" value="Anion exchange protein"/>
    <property type="match status" value="1"/>
</dbReference>
<feature type="compositionally biased region" description="Polar residues" evidence="10">
    <location>
        <begin position="1151"/>
        <end position="1164"/>
    </location>
</feature>
<keyword evidence="6 9" id="KW-1133">Transmembrane helix</keyword>
<feature type="transmembrane region" description="Helical" evidence="9">
    <location>
        <begin position="928"/>
        <end position="950"/>
    </location>
</feature>
<comment type="similarity">
    <text evidence="2 9">Belongs to the anion exchanger (TC 2.A.31) family.</text>
</comment>
<feature type="transmembrane region" description="Helical" evidence="9">
    <location>
        <begin position="971"/>
        <end position="989"/>
    </location>
</feature>
<feature type="transmembrane region" description="Helical" evidence="9">
    <location>
        <begin position="839"/>
        <end position="856"/>
    </location>
</feature>
<feature type="region of interest" description="Disordered" evidence="10">
    <location>
        <begin position="1"/>
        <end position="20"/>
    </location>
</feature>
<feature type="transmembrane region" description="Helical" evidence="9">
    <location>
        <begin position="715"/>
        <end position="732"/>
    </location>
</feature>
<dbReference type="GO" id="GO:0005452">
    <property type="term" value="F:solute:inorganic anion antiporter activity"/>
    <property type="evidence" value="ECO:0007669"/>
    <property type="project" value="InterPro"/>
</dbReference>
<feature type="transmembrane region" description="Helical" evidence="9">
    <location>
        <begin position="500"/>
        <end position="521"/>
    </location>
</feature>
<feature type="transmembrane region" description="Helical" evidence="9">
    <location>
        <begin position="617"/>
        <end position="635"/>
    </location>
</feature>
<accession>A0A158RBT3</accession>
<reference evidence="15" key="1">
    <citation type="submission" date="2016-04" db="UniProtKB">
        <authorList>
            <consortium name="WormBaseParasite"/>
        </authorList>
    </citation>
    <scope>IDENTIFICATION</scope>
</reference>
<feature type="domain" description="Bicarbonate transporter-like transmembrane" evidence="11">
    <location>
        <begin position="471"/>
        <end position="1030"/>
    </location>
</feature>
<dbReference type="EMBL" id="UYYF01004343">
    <property type="protein sequence ID" value="VDN02761.1"/>
    <property type="molecule type" value="Genomic_DNA"/>
</dbReference>
<keyword evidence="4" id="KW-1003">Cell membrane</keyword>